<dbReference type="EMBL" id="FLQS01000047">
    <property type="protein sequence ID" value="SBS78144.1"/>
    <property type="molecule type" value="Genomic_DNA"/>
</dbReference>
<dbReference type="InterPro" id="IPR046858">
    <property type="entry name" value="ChrB_N"/>
</dbReference>
<name>A0A1Y5PHJ9_9MYCO</name>
<proteinExistence type="predicted"/>
<gene>
    <name evidence="2" type="ORF">MHPYR_510028</name>
</gene>
<reference evidence="2" key="1">
    <citation type="submission" date="2016-03" db="EMBL/GenBank/DDBJ databases">
        <authorList>
            <person name="Ploux O."/>
        </authorList>
    </citation>
    <scope>NUCLEOTIDE SEQUENCE</scope>
    <source>
        <strain evidence="2">UC10</strain>
    </source>
</reference>
<accession>A0A1Y5PHJ9</accession>
<dbReference type="AlphaFoldDB" id="A0A1Y5PHJ9"/>
<organism evidence="2">
    <name type="scientific">uncultured Mycobacterium sp</name>
    <dbReference type="NCBI Taxonomy" id="171292"/>
    <lineage>
        <taxon>Bacteria</taxon>
        <taxon>Bacillati</taxon>
        <taxon>Actinomycetota</taxon>
        <taxon>Actinomycetes</taxon>
        <taxon>Mycobacteriales</taxon>
        <taxon>Mycobacteriaceae</taxon>
        <taxon>Mycobacterium</taxon>
        <taxon>environmental samples</taxon>
    </lineage>
</organism>
<feature type="domain" description="ChrB N-terminal" evidence="1">
    <location>
        <begin position="51"/>
        <end position="205"/>
    </location>
</feature>
<protein>
    <submittedName>
        <fullName evidence="2">ChrB domain-containing protein</fullName>
    </submittedName>
</protein>
<evidence type="ECO:0000259" key="1">
    <source>
        <dbReference type="Pfam" id="PF20229"/>
    </source>
</evidence>
<sequence length="208" mass="23334">MTARRHGSNARLGTDEECGRYGMLHSVGNTGHDDRWLLLAYRVPREPTRLRATVWRRIKALGAIYVQNSVAALPDSTASERAFRALRAEISELGGTAQVLRASALAGGGDLVDMYNSARDEEYEEILDKCQDFLAEIRHETETRHFTYAELEENDEDLNKLRRWFDKVADRDTLGADRRGEASTALTECGTALDEFANAVYLAEDHSP</sequence>
<dbReference type="Pfam" id="PF20229">
    <property type="entry name" value="ChrB_N"/>
    <property type="match status" value="1"/>
</dbReference>
<evidence type="ECO:0000313" key="2">
    <source>
        <dbReference type="EMBL" id="SBS78144.1"/>
    </source>
</evidence>